<gene>
    <name evidence="1" type="ORF">TRFO_11847</name>
</gene>
<dbReference type="AlphaFoldDB" id="A0A1J4J7J9"/>
<dbReference type="InterPro" id="IPR003386">
    <property type="entry name" value="LACT/PDAT_acylTrfase"/>
</dbReference>
<dbReference type="VEuPathDB" id="TrichDB:TRFO_11847"/>
<evidence type="ECO:0000313" key="1">
    <source>
        <dbReference type="EMBL" id="OHS93421.1"/>
    </source>
</evidence>
<dbReference type="InterPro" id="IPR029058">
    <property type="entry name" value="AB_hydrolase_fold"/>
</dbReference>
<sequence>MNLLLFICSAYSHPIILIPGSFRSRLNITTNRRAAWYCPKELDHEFLWINVKYFLPPYLKCFIDWMTVDYNETTDTLQNRKGVDIFADDFGGLSGVRGTGPNLLGTTLPYFNTIVKEFEKRGYVEGRDLFGAPYDWRLGAAQPESYFVALKELVEKAYYQNNHTSVSLIGHSLGCQVQHIFLTEKTTPEWRRKFINMSTLIAPSWSGSGTSFNTLWRIQTPFISFLKLKDITEFASTIGTLHIHIPHMLGYQNTTLFIDPDGVNHTGAELVDELLKHQKLQARHLKVAERNLKYVRRWPPPPDVDTNILFNSGIKTALGLKVSSWNGLGASIYQKGDGLVGSAVIEWVIKNWKTNSTIRYHDMNSPKLRFKHKNLLVSNESVQVLLDWHVPNQVNHIVRKDEL</sequence>
<keyword evidence="1" id="KW-0808">Transferase</keyword>
<evidence type="ECO:0000313" key="2">
    <source>
        <dbReference type="Proteomes" id="UP000179807"/>
    </source>
</evidence>
<reference evidence="1" key="1">
    <citation type="submission" date="2016-10" db="EMBL/GenBank/DDBJ databases">
        <authorList>
            <person name="Benchimol M."/>
            <person name="Almeida L.G."/>
            <person name="Vasconcelos A.T."/>
            <person name="Perreira-Neves A."/>
            <person name="Rosa I.A."/>
            <person name="Tasca T."/>
            <person name="Bogo M.R."/>
            <person name="de Souza W."/>
        </authorList>
    </citation>
    <scope>NUCLEOTIDE SEQUENCE [LARGE SCALE GENOMIC DNA]</scope>
    <source>
        <strain evidence="1">K</strain>
    </source>
</reference>
<dbReference type="OrthoDB" id="190846at2759"/>
<dbReference type="Proteomes" id="UP000179807">
    <property type="component" value="Unassembled WGS sequence"/>
</dbReference>
<keyword evidence="1" id="KW-0012">Acyltransferase</keyword>
<dbReference type="Pfam" id="PF02450">
    <property type="entry name" value="LCAT"/>
    <property type="match status" value="1"/>
</dbReference>
<dbReference type="Gene3D" id="3.40.50.1820">
    <property type="entry name" value="alpha/beta hydrolase"/>
    <property type="match status" value="1"/>
</dbReference>
<dbReference type="RefSeq" id="XP_068346558.1">
    <property type="nucleotide sequence ID" value="XM_068496269.1"/>
</dbReference>
<proteinExistence type="predicted"/>
<dbReference type="GO" id="GO:0008374">
    <property type="term" value="F:O-acyltransferase activity"/>
    <property type="evidence" value="ECO:0007669"/>
    <property type="project" value="InterPro"/>
</dbReference>
<dbReference type="GO" id="GO:0006629">
    <property type="term" value="P:lipid metabolic process"/>
    <property type="evidence" value="ECO:0007669"/>
    <property type="project" value="InterPro"/>
</dbReference>
<dbReference type="EMBL" id="MLAK01001404">
    <property type="protein sequence ID" value="OHS93421.1"/>
    <property type="molecule type" value="Genomic_DNA"/>
</dbReference>
<comment type="caution">
    <text evidence="1">The sequence shown here is derived from an EMBL/GenBank/DDBJ whole genome shotgun (WGS) entry which is preliminary data.</text>
</comment>
<dbReference type="PANTHER" id="PTHR11440">
    <property type="entry name" value="LECITHIN-CHOLESTEROL ACYLTRANSFERASE-RELATED"/>
    <property type="match status" value="1"/>
</dbReference>
<keyword evidence="2" id="KW-1185">Reference proteome</keyword>
<name>A0A1J4J7J9_9EUKA</name>
<dbReference type="GeneID" id="94830973"/>
<organism evidence="1 2">
    <name type="scientific">Tritrichomonas foetus</name>
    <dbReference type="NCBI Taxonomy" id="1144522"/>
    <lineage>
        <taxon>Eukaryota</taxon>
        <taxon>Metamonada</taxon>
        <taxon>Parabasalia</taxon>
        <taxon>Tritrichomonadida</taxon>
        <taxon>Tritrichomonadidae</taxon>
        <taxon>Tritrichomonas</taxon>
    </lineage>
</organism>
<dbReference type="SUPFAM" id="SSF53474">
    <property type="entry name" value="alpha/beta-Hydrolases"/>
    <property type="match status" value="1"/>
</dbReference>
<accession>A0A1J4J7J9</accession>
<protein>
    <submittedName>
        <fullName evidence="1">Lecithin:cholesterol acyltransferase family protein</fullName>
    </submittedName>
</protein>